<dbReference type="SUPFAM" id="SSF51197">
    <property type="entry name" value="Clavaminate synthase-like"/>
    <property type="match status" value="1"/>
</dbReference>
<organism evidence="2 3">
    <name type="scientific">Anseranas semipalmata</name>
    <name type="common">Magpie goose</name>
    <name type="synonym">Anas semipalmata</name>
    <dbReference type="NCBI Taxonomy" id="8851"/>
    <lineage>
        <taxon>Eukaryota</taxon>
        <taxon>Metazoa</taxon>
        <taxon>Chordata</taxon>
        <taxon>Craniata</taxon>
        <taxon>Vertebrata</taxon>
        <taxon>Euteleostomi</taxon>
        <taxon>Archelosauria</taxon>
        <taxon>Archosauria</taxon>
        <taxon>Dinosauria</taxon>
        <taxon>Saurischia</taxon>
        <taxon>Theropoda</taxon>
        <taxon>Coelurosauria</taxon>
        <taxon>Aves</taxon>
        <taxon>Neognathae</taxon>
        <taxon>Galloanserae</taxon>
        <taxon>Anseriformes</taxon>
        <taxon>Anseranatidae</taxon>
        <taxon>Anseranas</taxon>
    </lineage>
</organism>
<name>A0A7K9VQQ3_ANSSE</name>
<dbReference type="AlphaFoldDB" id="A0A7K9VQQ3"/>
<evidence type="ECO:0000313" key="3">
    <source>
        <dbReference type="Proteomes" id="UP000567872"/>
    </source>
</evidence>
<evidence type="ECO:0000259" key="1">
    <source>
        <dbReference type="PROSITE" id="PS51184"/>
    </source>
</evidence>
<feature type="domain" description="JmjC" evidence="1">
    <location>
        <begin position="22"/>
        <end position="185"/>
    </location>
</feature>
<evidence type="ECO:0000313" key="2">
    <source>
        <dbReference type="EMBL" id="NXI75000.1"/>
    </source>
</evidence>
<reference evidence="2 3" key="1">
    <citation type="submission" date="2019-09" db="EMBL/GenBank/DDBJ databases">
        <title>Bird 10,000 Genomes (B10K) Project - Family phase.</title>
        <authorList>
            <person name="Zhang G."/>
        </authorList>
    </citation>
    <scope>NUCLEOTIDE SEQUENCE [LARGE SCALE GENOMIC DNA]</scope>
    <source>
        <strain evidence="2">B10K-DU-001-57</strain>
        <tissue evidence="2">Muscle</tissue>
    </source>
</reference>
<keyword evidence="3" id="KW-1185">Reference proteome</keyword>
<dbReference type="PROSITE" id="PS51184">
    <property type="entry name" value="JMJC"/>
    <property type="match status" value="1"/>
</dbReference>
<feature type="non-terminal residue" evidence="2">
    <location>
        <position position="1"/>
    </location>
</feature>
<gene>
    <name evidence="2" type="primary">Jmjd8</name>
    <name evidence="2" type="ORF">ANSSEM_R05037</name>
</gene>
<dbReference type="GO" id="GO:0005634">
    <property type="term" value="C:nucleus"/>
    <property type="evidence" value="ECO:0007669"/>
    <property type="project" value="TreeGrafter"/>
</dbReference>
<dbReference type="EMBL" id="VXAA01007458">
    <property type="protein sequence ID" value="NXI75000.1"/>
    <property type="molecule type" value="Genomic_DNA"/>
</dbReference>
<accession>A0A7K9VQQ3</accession>
<dbReference type="Proteomes" id="UP000567872">
    <property type="component" value="Unassembled WGS sequence"/>
</dbReference>
<dbReference type="Gene3D" id="2.60.120.650">
    <property type="entry name" value="Cupin"/>
    <property type="match status" value="1"/>
</dbReference>
<dbReference type="Pfam" id="PF13621">
    <property type="entry name" value="Cupin_8"/>
    <property type="match status" value="1"/>
</dbReference>
<dbReference type="PANTHER" id="PTHR12480">
    <property type="entry name" value="ARGININE DEMETHYLASE AND LYSYL-HYDROXYLASE JMJD"/>
    <property type="match status" value="1"/>
</dbReference>
<comment type="caution">
    <text evidence="2">The sequence shown here is derived from an EMBL/GenBank/DDBJ whole genome shotgun (WGS) entry which is preliminary data.</text>
</comment>
<dbReference type="PANTHER" id="PTHR12480:SF21">
    <property type="entry name" value="JMJC DOMAIN-CONTAINING PROTEIN 8"/>
    <property type="match status" value="1"/>
</dbReference>
<feature type="non-terminal residue" evidence="2">
    <location>
        <position position="185"/>
    </location>
</feature>
<sequence>AFRELCTREKLLAAFGERPVRLSTANTYSYRKAPSACPLPAAGTRALMPFSAPSLSPDTLYFFGDNNFTEWGPLFQKYVPPPFRIPGTSGAYSFGIAGSGSGVPFHWHGPGYSERWFLYPPDKTPHFHPNETTLAWLHHTYPTLPPAERPLECTVRPGEVLYFPDRWWHATLNLDTSVFISTFLG</sequence>
<proteinExistence type="predicted"/>
<dbReference type="GO" id="GO:0000987">
    <property type="term" value="F:cis-regulatory region sequence-specific DNA binding"/>
    <property type="evidence" value="ECO:0007669"/>
    <property type="project" value="TreeGrafter"/>
</dbReference>
<dbReference type="InterPro" id="IPR050910">
    <property type="entry name" value="JMJD6_ArgDemeth/LysHydrox"/>
</dbReference>
<dbReference type="OrthoDB" id="438164at2759"/>
<protein>
    <submittedName>
        <fullName evidence="2">JMJD8 protein</fullName>
    </submittedName>
</protein>
<dbReference type="InterPro" id="IPR041667">
    <property type="entry name" value="Cupin_8"/>
</dbReference>
<dbReference type="InterPro" id="IPR003347">
    <property type="entry name" value="JmjC_dom"/>
</dbReference>